<reference evidence="2 3" key="1">
    <citation type="submission" date="2020-07" db="EMBL/GenBank/DDBJ databases">
        <title>Genomic Encyclopedia of Type Strains, Phase IV (KMG-V): Genome sequencing to study the core and pangenomes of soil and plant-associated prokaryotes.</title>
        <authorList>
            <person name="Whitman W."/>
        </authorList>
    </citation>
    <scope>NUCLEOTIDE SEQUENCE [LARGE SCALE GENOMIC DNA]</scope>
    <source>
        <strain evidence="2 3">A1</strain>
    </source>
</reference>
<gene>
    <name evidence="2" type="ORF">HNP86_001812</name>
</gene>
<evidence type="ECO:0000313" key="2">
    <source>
        <dbReference type="EMBL" id="MBA2851653.1"/>
    </source>
</evidence>
<evidence type="ECO:0000313" key="3">
    <source>
        <dbReference type="Proteomes" id="UP000564425"/>
    </source>
</evidence>
<sequence>MITVDTREPAHIKEYFSVFIDNAEIKKLDCGDYRVNDILIERKTLADFNSSCKSKRFFDQAYRLVNEAVENDMTIVYALTNITEPQEHALDTKLMSSVIASAQKRFGFQFIPFFSDEDFINYVTKLDTLPKSKPKVNPMYCLQPLLGNIADVESVEVTVKCRNRARKQKVYDKENITVNYVKASTI</sequence>
<dbReference type="Gene3D" id="3.40.50.10130">
    <property type="match status" value="1"/>
</dbReference>
<protein>
    <submittedName>
        <fullName evidence="2">ERCC4-type nuclease</fullName>
    </submittedName>
</protein>
<dbReference type="SUPFAM" id="SSF52980">
    <property type="entry name" value="Restriction endonuclease-like"/>
    <property type="match status" value="1"/>
</dbReference>
<organism evidence="2 3">
    <name type="scientific">Methanococcus maripaludis</name>
    <name type="common">Methanococcus deltae</name>
    <dbReference type="NCBI Taxonomy" id="39152"/>
    <lineage>
        <taxon>Archaea</taxon>
        <taxon>Methanobacteriati</taxon>
        <taxon>Methanobacteriota</taxon>
        <taxon>Methanomada group</taxon>
        <taxon>Methanococci</taxon>
        <taxon>Methanococcales</taxon>
        <taxon>Methanococcaceae</taxon>
        <taxon>Methanococcus</taxon>
    </lineage>
</organism>
<dbReference type="InterPro" id="IPR006166">
    <property type="entry name" value="ERCC4_domain"/>
</dbReference>
<dbReference type="RefSeq" id="WP_181501479.1">
    <property type="nucleotide sequence ID" value="NZ_JACDUH010000003.1"/>
</dbReference>
<accession>A0A7J9NXB2</accession>
<dbReference type="EMBL" id="JACDUH010000003">
    <property type="protein sequence ID" value="MBA2851653.1"/>
    <property type="molecule type" value="Genomic_DNA"/>
</dbReference>
<dbReference type="GO" id="GO:0004518">
    <property type="term" value="F:nuclease activity"/>
    <property type="evidence" value="ECO:0007669"/>
    <property type="project" value="InterPro"/>
</dbReference>
<dbReference type="CDD" id="cd22367">
    <property type="entry name" value="XPF_ERCC4_MUS81-like"/>
    <property type="match status" value="1"/>
</dbReference>
<feature type="domain" description="ERCC4" evidence="1">
    <location>
        <begin position="1"/>
        <end position="80"/>
    </location>
</feature>
<proteinExistence type="predicted"/>
<name>A0A7J9NXB2_METMI</name>
<comment type="caution">
    <text evidence="2">The sequence shown here is derived from an EMBL/GenBank/DDBJ whole genome shotgun (WGS) entry which is preliminary data.</text>
</comment>
<evidence type="ECO:0000259" key="1">
    <source>
        <dbReference type="SMART" id="SM00891"/>
    </source>
</evidence>
<dbReference type="GO" id="GO:0003677">
    <property type="term" value="F:DNA binding"/>
    <property type="evidence" value="ECO:0007669"/>
    <property type="project" value="InterPro"/>
</dbReference>
<dbReference type="Pfam" id="PF02732">
    <property type="entry name" value="ERCC4"/>
    <property type="match status" value="1"/>
</dbReference>
<dbReference type="InterPro" id="IPR011335">
    <property type="entry name" value="Restrct_endonuc-II-like"/>
</dbReference>
<dbReference type="GO" id="GO:0006259">
    <property type="term" value="P:DNA metabolic process"/>
    <property type="evidence" value="ECO:0007669"/>
    <property type="project" value="UniProtKB-ARBA"/>
</dbReference>
<dbReference type="SMART" id="SM00891">
    <property type="entry name" value="ERCC4"/>
    <property type="match status" value="1"/>
</dbReference>
<dbReference type="AlphaFoldDB" id="A0A7J9NXB2"/>
<dbReference type="Proteomes" id="UP000564425">
    <property type="component" value="Unassembled WGS sequence"/>
</dbReference>